<dbReference type="EMBL" id="CAXLJM020000068">
    <property type="protein sequence ID" value="CAL8122608.1"/>
    <property type="molecule type" value="Genomic_DNA"/>
</dbReference>
<keyword evidence="2" id="KW-1185">Reference proteome</keyword>
<protein>
    <submittedName>
        <fullName evidence="1">Uncharacterized protein</fullName>
    </submittedName>
</protein>
<organism evidence="1 2">
    <name type="scientific">Orchesella dallaii</name>
    <dbReference type="NCBI Taxonomy" id="48710"/>
    <lineage>
        <taxon>Eukaryota</taxon>
        <taxon>Metazoa</taxon>
        <taxon>Ecdysozoa</taxon>
        <taxon>Arthropoda</taxon>
        <taxon>Hexapoda</taxon>
        <taxon>Collembola</taxon>
        <taxon>Entomobryomorpha</taxon>
        <taxon>Entomobryoidea</taxon>
        <taxon>Orchesellidae</taxon>
        <taxon>Orchesellinae</taxon>
        <taxon>Orchesella</taxon>
    </lineage>
</organism>
<comment type="caution">
    <text evidence="1">The sequence shown here is derived from an EMBL/GenBank/DDBJ whole genome shotgun (WGS) entry which is preliminary data.</text>
</comment>
<dbReference type="Proteomes" id="UP001642540">
    <property type="component" value="Unassembled WGS sequence"/>
</dbReference>
<accession>A0ABP1R7Y8</accession>
<name>A0ABP1R7Y8_9HEXA</name>
<sequence>MAVFFILFHIMHLEDVCYFLNQLLEFEKNHISLEDPSELQFWRNRESKLATLLGNLADDSCRLLNAVVPFVAALFPDSPWNPLAALVVLFRPSGMSTIWDTLMRCSIYLECYIFWRLGMDIIPDDWSNAVDNVRYHYLFLFVDWKFGAAQCNRADHMRFIVNNGGSLAYIGFFLRFPNT</sequence>
<proteinExistence type="predicted"/>
<gene>
    <name evidence="1" type="ORF">ODALV1_LOCUS19884</name>
</gene>
<evidence type="ECO:0000313" key="2">
    <source>
        <dbReference type="Proteomes" id="UP001642540"/>
    </source>
</evidence>
<evidence type="ECO:0000313" key="1">
    <source>
        <dbReference type="EMBL" id="CAL8122608.1"/>
    </source>
</evidence>
<reference evidence="1 2" key="1">
    <citation type="submission" date="2024-08" db="EMBL/GenBank/DDBJ databases">
        <authorList>
            <person name="Cucini C."/>
            <person name="Frati F."/>
        </authorList>
    </citation>
    <scope>NUCLEOTIDE SEQUENCE [LARGE SCALE GENOMIC DNA]</scope>
</reference>